<protein>
    <submittedName>
        <fullName evidence="8">GntR family transcriptional regulator</fullName>
    </submittedName>
</protein>
<comment type="cofactor">
    <cofactor evidence="1">
        <name>pyridoxal 5'-phosphate</name>
        <dbReference type="ChEBI" id="CHEBI:597326"/>
    </cofactor>
</comment>
<dbReference type="InterPro" id="IPR015421">
    <property type="entry name" value="PyrdxlP-dep_Trfase_major"/>
</dbReference>
<evidence type="ECO:0000259" key="7">
    <source>
        <dbReference type="Pfam" id="PF00155"/>
    </source>
</evidence>
<dbReference type="InterPro" id="IPR004839">
    <property type="entry name" value="Aminotransferase_I/II_large"/>
</dbReference>
<keyword evidence="6" id="KW-0663">Pyridoxal phosphate</keyword>
<keyword evidence="4" id="KW-0032">Aminotransferase</keyword>
<feature type="domain" description="Aminotransferase class I/classII large" evidence="7">
    <location>
        <begin position="89"/>
        <end position="397"/>
    </location>
</feature>
<dbReference type="RefSeq" id="WP_004686380.1">
    <property type="nucleotide sequence ID" value="NZ_EQ999546.1"/>
</dbReference>
<evidence type="ECO:0000256" key="4">
    <source>
        <dbReference type="ARBA" id="ARBA00022576"/>
    </source>
</evidence>
<dbReference type="FunFam" id="3.40.640.10:FF:000053">
    <property type="entry name" value="Aminotransferase, class I"/>
    <property type="match status" value="1"/>
</dbReference>
<dbReference type="AlphaFoldDB" id="A0A0E1XDT0"/>
<dbReference type="PANTHER" id="PTHR42790">
    <property type="entry name" value="AMINOTRANSFERASE"/>
    <property type="match status" value="1"/>
</dbReference>
<dbReference type="HOGENOM" id="CLU_017584_0_6_5"/>
<comment type="similarity">
    <text evidence="2">Belongs to the class-I pyridoxal-phosphate-dependent aminotransferase family.</text>
</comment>
<keyword evidence="5" id="KW-0808">Transferase</keyword>
<dbReference type="GO" id="GO:1901605">
    <property type="term" value="P:alpha-amino acid metabolic process"/>
    <property type="evidence" value="ECO:0007669"/>
    <property type="project" value="TreeGrafter"/>
</dbReference>
<dbReference type="InterPro" id="IPR015424">
    <property type="entry name" value="PyrdxlP-dep_Trfase"/>
</dbReference>
<dbReference type="GO" id="GO:0008483">
    <property type="term" value="F:transaminase activity"/>
    <property type="evidence" value="ECO:0007669"/>
    <property type="project" value="UniProtKB-KW"/>
</dbReference>
<evidence type="ECO:0000256" key="6">
    <source>
        <dbReference type="ARBA" id="ARBA00022898"/>
    </source>
</evidence>
<dbReference type="SUPFAM" id="SSF53383">
    <property type="entry name" value="PLP-dependent transferases"/>
    <property type="match status" value="1"/>
</dbReference>
<dbReference type="PANTHER" id="PTHR42790:SF19">
    <property type="entry name" value="KYNURENINE_ALPHA-AMINOADIPATE AMINOTRANSFERASE, MITOCHONDRIAL"/>
    <property type="match status" value="1"/>
</dbReference>
<evidence type="ECO:0000256" key="3">
    <source>
        <dbReference type="ARBA" id="ARBA00011738"/>
    </source>
</evidence>
<evidence type="ECO:0000256" key="1">
    <source>
        <dbReference type="ARBA" id="ARBA00001933"/>
    </source>
</evidence>
<dbReference type="EMBL" id="EQ999546">
    <property type="protein sequence ID" value="EEZ31482.1"/>
    <property type="molecule type" value="Genomic_DNA"/>
</dbReference>
<gene>
    <name evidence="8" type="ORF">BALG_01602</name>
</gene>
<dbReference type="Gene3D" id="3.90.1150.10">
    <property type="entry name" value="Aspartate Aminotransferase, domain 1"/>
    <property type="match status" value="1"/>
</dbReference>
<dbReference type="GeneID" id="45124728"/>
<evidence type="ECO:0000256" key="2">
    <source>
        <dbReference type="ARBA" id="ARBA00007441"/>
    </source>
</evidence>
<accession>A0A0E1XDT0</accession>
<dbReference type="InterPro" id="IPR050859">
    <property type="entry name" value="Class-I_PLP-dep_aminotransf"/>
</dbReference>
<evidence type="ECO:0000256" key="5">
    <source>
        <dbReference type="ARBA" id="ARBA00022679"/>
    </source>
</evidence>
<sequence length="410" mass="44715">MLDWENVFATRSKRMRASEIRELLKLLERPDIISFAGGIPDPALFPHDEFQAAYKDILGGPEANAALQYSISEGYKPLRTWLVGELAKIGIPCTEDNVFITSGSQQALDYLGKLFLSPGDTALVTAPTYLGALQAFNAYEPNYDTLALKGNRTPQSYAQTAQKAGGQVKFAYLSADFSNPTGETVDRAGREKLLAHADELDIPVIEDAAYQYLRYNGDAIPPILALDIARNGGDIEKTRTIYCGSFSKTLAPGLRVGYVVASKTVIRKLVLMKQAADLHSSTINQIAIQHVAVHGFDAQVAKLHGVYKHRRDRMLEALAKYMPEGVHWTKPEGGMFVWVTLPEGMDGASLLAASIDSEKVAFVPGKAFFADGTGANTLRLSYSCANDEMIDEGIKRLGRLIRAHTKSAAA</sequence>
<comment type="subunit">
    <text evidence="3">Homodimer.</text>
</comment>
<dbReference type="CDD" id="cd00609">
    <property type="entry name" value="AAT_like"/>
    <property type="match status" value="1"/>
</dbReference>
<dbReference type="InterPro" id="IPR015422">
    <property type="entry name" value="PyrdxlP-dep_Trfase_small"/>
</dbReference>
<name>A0A0E1XDT0_9HYPH</name>
<dbReference type="GO" id="GO:0030170">
    <property type="term" value="F:pyridoxal phosphate binding"/>
    <property type="evidence" value="ECO:0007669"/>
    <property type="project" value="InterPro"/>
</dbReference>
<dbReference type="Gene3D" id="3.40.640.10">
    <property type="entry name" value="Type I PLP-dependent aspartate aminotransferase-like (Major domain)"/>
    <property type="match status" value="1"/>
</dbReference>
<dbReference type="Pfam" id="PF00155">
    <property type="entry name" value="Aminotran_1_2"/>
    <property type="match status" value="1"/>
</dbReference>
<dbReference type="Proteomes" id="UP000004659">
    <property type="component" value="Unassembled WGS sequence"/>
</dbReference>
<organism evidence="8">
    <name type="scientific">Brucella pinnipedialis M292/94/1</name>
    <dbReference type="NCBI Taxonomy" id="520462"/>
    <lineage>
        <taxon>Bacteria</taxon>
        <taxon>Pseudomonadati</taxon>
        <taxon>Pseudomonadota</taxon>
        <taxon>Alphaproteobacteria</taxon>
        <taxon>Hyphomicrobiales</taxon>
        <taxon>Brucellaceae</taxon>
        <taxon>Brucella/Ochrobactrum group</taxon>
        <taxon>Brucella</taxon>
    </lineage>
</organism>
<reference evidence="8" key="1">
    <citation type="submission" date="2009-01" db="EMBL/GenBank/DDBJ databases">
        <title>The Genome Sequence of Brucella pinnipedialis M292/94/1.</title>
        <authorList>
            <consortium name="The Broad Institute Genome Sequencing Platform"/>
            <person name="Ward D."/>
            <person name="Young S.K."/>
            <person name="Kodira C.D."/>
            <person name="Zeng Q."/>
            <person name="Koehrsen M."/>
            <person name="Alvarado L."/>
            <person name="Berlin A."/>
            <person name="Borenstein D."/>
            <person name="Chen Z."/>
            <person name="Engels R."/>
            <person name="Freedman E."/>
            <person name="Gellesch M."/>
            <person name="Goldberg J."/>
            <person name="Griggs A."/>
            <person name="Gujja S."/>
            <person name="Heiman D."/>
            <person name="Hepburn T."/>
            <person name="Howarth C."/>
            <person name="Jen D."/>
            <person name="Larson L."/>
            <person name="Lewis B."/>
            <person name="Mehta T."/>
            <person name="Park D."/>
            <person name="Pearson M."/>
            <person name="Roberts A."/>
            <person name="Saif S."/>
            <person name="Shea T."/>
            <person name="Shenoy N."/>
            <person name="Sisk P."/>
            <person name="Stolte C."/>
            <person name="Sykes S."/>
            <person name="Walk T."/>
            <person name="White J."/>
            <person name="Yandava C."/>
            <person name="Whatmore A.M."/>
            <person name="Perrett L.L."/>
            <person name="O'Callaghan D."/>
            <person name="Nusbaum C."/>
            <person name="Galagan J."/>
            <person name="Birren B."/>
        </authorList>
    </citation>
    <scope>NUCLEOTIDE SEQUENCE [LARGE SCALE GENOMIC DNA]</scope>
    <source>
        <strain evidence="8">M292/94/1</strain>
    </source>
</reference>
<evidence type="ECO:0000313" key="8">
    <source>
        <dbReference type="EMBL" id="EEZ31482.1"/>
    </source>
</evidence>
<proteinExistence type="inferred from homology"/>